<evidence type="ECO:0000256" key="1">
    <source>
        <dbReference type="SAM" id="MobiDB-lite"/>
    </source>
</evidence>
<keyword evidence="3" id="KW-1185">Reference proteome</keyword>
<feature type="compositionally biased region" description="Polar residues" evidence="1">
    <location>
        <begin position="317"/>
        <end position="326"/>
    </location>
</feature>
<feature type="compositionally biased region" description="Basic and acidic residues" evidence="1">
    <location>
        <begin position="327"/>
        <end position="337"/>
    </location>
</feature>
<dbReference type="VEuPathDB" id="FungiDB:ACJ73_02264"/>
<feature type="compositionally biased region" description="Basic and acidic residues" evidence="1">
    <location>
        <begin position="377"/>
        <end position="396"/>
    </location>
</feature>
<evidence type="ECO:0008006" key="4">
    <source>
        <dbReference type="Google" id="ProtNLM"/>
    </source>
</evidence>
<feature type="compositionally biased region" description="Polar residues" evidence="1">
    <location>
        <begin position="355"/>
        <end position="373"/>
    </location>
</feature>
<feature type="compositionally biased region" description="Basic and acidic residues" evidence="1">
    <location>
        <begin position="302"/>
        <end position="315"/>
    </location>
</feature>
<proteinExistence type="predicted"/>
<dbReference type="OrthoDB" id="5431013at2759"/>
<dbReference type="EMBL" id="LGTZ01000235">
    <property type="protein sequence ID" value="OJD26363.1"/>
    <property type="molecule type" value="Genomic_DNA"/>
</dbReference>
<evidence type="ECO:0000313" key="3">
    <source>
        <dbReference type="Proteomes" id="UP000242791"/>
    </source>
</evidence>
<organism evidence="2 3">
    <name type="scientific">Blastomyces percursus</name>
    <dbReference type="NCBI Taxonomy" id="1658174"/>
    <lineage>
        <taxon>Eukaryota</taxon>
        <taxon>Fungi</taxon>
        <taxon>Dikarya</taxon>
        <taxon>Ascomycota</taxon>
        <taxon>Pezizomycotina</taxon>
        <taxon>Eurotiomycetes</taxon>
        <taxon>Eurotiomycetidae</taxon>
        <taxon>Onygenales</taxon>
        <taxon>Ajellomycetaceae</taxon>
        <taxon>Blastomyces</taxon>
    </lineage>
</organism>
<comment type="caution">
    <text evidence="2">The sequence shown here is derived from an EMBL/GenBank/DDBJ whole genome shotgun (WGS) entry which is preliminary data.</text>
</comment>
<dbReference type="Proteomes" id="UP000242791">
    <property type="component" value="Unassembled WGS sequence"/>
</dbReference>
<feature type="region of interest" description="Disordered" evidence="1">
    <location>
        <begin position="473"/>
        <end position="493"/>
    </location>
</feature>
<dbReference type="STRING" id="1658174.A0A1J9R1T9"/>
<feature type="region of interest" description="Disordered" evidence="1">
    <location>
        <begin position="292"/>
        <end position="450"/>
    </location>
</feature>
<evidence type="ECO:0000313" key="2">
    <source>
        <dbReference type="EMBL" id="OJD26363.1"/>
    </source>
</evidence>
<gene>
    <name evidence="2" type="ORF">ACJ73_02264</name>
</gene>
<accession>A0A1J9R1T9</accession>
<protein>
    <recommendedName>
        <fullName evidence="4">Fungal N-terminal domain-containing protein</fullName>
    </recommendedName>
</protein>
<sequence>MSSKIGTLHLFDPSPPKLIGTNVDSIIRMAMLAFKISESFNTVACKVAASGIDVHSIAKGLSLYVVALKHVGHNLQAEDSPHSPSALRIAKEISERGNTIFNSFAKMLDKAQRHGGDLIQERFTRCFWKHHVTYLLALLEALKLSLIVMFQVLQLGKLIRSRTPDSIRNDIVQGERDEVQNMLIVLHWSISRLDRLRYSAICEAEEYSQNGTYNSQLNGSGSPLPSTMPTILPALSFKDLDSSLSPISQDVTGTIHVSSQAIDHLIAQWVQVGGYRALSGEKARPQRHVTFASDVETNSFRDGLEGRDRQKDHPEGATSNWRSPSQEARKLAFESRKGNYNLQARVETDSEESSDNGTQVRLRTVRFSPSGNISAAEDGRYHRGDGGHVNYTDKGKPTSQRRIPTPEFKMHNQQNANGHPRPSRRSPQALPRPIPEREPQKYGHSPNISPCNHPYSLASGLYNPHYPSSAYLFSSPSHPTQRPSYPPQINTNN</sequence>
<reference evidence="2 3" key="1">
    <citation type="submission" date="2015-08" db="EMBL/GenBank/DDBJ databases">
        <title>Emmonsia species relationships and genome sequence.</title>
        <authorList>
            <person name="Cuomo C.A."/>
            <person name="Schwartz I.S."/>
            <person name="Kenyon C."/>
            <person name="De Hoog G.S."/>
            <person name="Govender N.P."/>
            <person name="Botha A."/>
            <person name="Moreno L."/>
            <person name="De Vries M."/>
            <person name="Munoz J.F."/>
            <person name="Stielow J.B."/>
        </authorList>
    </citation>
    <scope>NUCLEOTIDE SEQUENCE [LARGE SCALE GENOMIC DNA]</scope>
    <source>
        <strain evidence="2 3">EI222</strain>
    </source>
</reference>
<name>A0A1J9R1T9_9EURO</name>
<dbReference type="AlphaFoldDB" id="A0A1J9R1T9"/>